<dbReference type="RefSeq" id="WP_183195015.1">
    <property type="nucleotide sequence ID" value="NZ_JACIDA010000001.1"/>
</dbReference>
<protein>
    <submittedName>
        <fullName evidence="6">DNA-binding transcriptional MerR regulator</fullName>
    </submittedName>
</protein>
<keyword evidence="2 6" id="KW-0238">DNA-binding</keyword>
<keyword evidence="1" id="KW-0805">Transcription regulation</keyword>
<dbReference type="PANTHER" id="PTHR30204">
    <property type="entry name" value="REDOX-CYCLING DRUG-SENSING TRANSCRIPTIONAL ACTIVATOR SOXR"/>
    <property type="match status" value="1"/>
</dbReference>
<dbReference type="InterPro" id="IPR047057">
    <property type="entry name" value="MerR_fam"/>
</dbReference>
<evidence type="ECO:0000313" key="6">
    <source>
        <dbReference type="EMBL" id="MBB3870736.1"/>
    </source>
</evidence>
<dbReference type="PROSITE" id="PS50937">
    <property type="entry name" value="HTH_MERR_2"/>
    <property type="match status" value="1"/>
</dbReference>
<dbReference type="Gene3D" id="1.10.490.50">
    <property type="entry name" value="Antibiotic binding domain of TipA-like multidrug resistance regulators"/>
    <property type="match status" value="1"/>
</dbReference>
<evidence type="ECO:0000256" key="2">
    <source>
        <dbReference type="ARBA" id="ARBA00023125"/>
    </source>
</evidence>
<keyword evidence="4" id="KW-0804">Transcription</keyword>
<dbReference type="CDD" id="cd01106">
    <property type="entry name" value="HTH_TipAL-Mta"/>
    <property type="match status" value="1"/>
</dbReference>
<dbReference type="GO" id="GO:0003700">
    <property type="term" value="F:DNA-binding transcription factor activity"/>
    <property type="evidence" value="ECO:0007669"/>
    <property type="project" value="InterPro"/>
</dbReference>
<dbReference type="InterPro" id="IPR009061">
    <property type="entry name" value="DNA-bd_dom_put_sf"/>
</dbReference>
<dbReference type="PANTHER" id="PTHR30204:SF90">
    <property type="entry name" value="HTH-TYPE TRANSCRIPTIONAL ACTIVATOR MTA"/>
    <property type="match status" value="1"/>
</dbReference>
<dbReference type="Gene3D" id="1.10.1660.10">
    <property type="match status" value="1"/>
</dbReference>
<evidence type="ECO:0000259" key="5">
    <source>
        <dbReference type="PROSITE" id="PS50937"/>
    </source>
</evidence>
<gene>
    <name evidence="6" type="ORF">GGR11_000250</name>
</gene>
<dbReference type="SMART" id="SM00422">
    <property type="entry name" value="HTH_MERR"/>
    <property type="match status" value="1"/>
</dbReference>
<reference evidence="6 7" key="1">
    <citation type="submission" date="2020-08" db="EMBL/GenBank/DDBJ databases">
        <title>Genomic Encyclopedia of Type Strains, Phase IV (KMG-IV): sequencing the most valuable type-strain genomes for metagenomic binning, comparative biology and taxonomic classification.</title>
        <authorList>
            <person name="Goeker M."/>
        </authorList>
    </citation>
    <scope>NUCLEOTIDE SEQUENCE [LARGE SCALE GENOMIC DNA]</scope>
    <source>
        <strain evidence="6 7">DSM 14878</strain>
    </source>
</reference>
<feature type="domain" description="HTH merR-type" evidence="5">
    <location>
        <begin position="9"/>
        <end position="78"/>
    </location>
</feature>
<dbReference type="InterPro" id="IPR036244">
    <property type="entry name" value="TipA-like_antibiotic-bd"/>
</dbReference>
<evidence type="ECO:0000256" key="4">
    <source>
        <dbReference type="ARBA" id="ARBA00023163"/>
    </source>
</evidence>
<proteinExistence type="predicted"/>
<evidence type="ECO:0000256" key="3">
    <source>
        <dbReference type="ARBA" id="ARBA00023159"/>
    </source>
</evidence>
<comment type="caution">
    <text evidence="6">The sequence shown here is derived from an EMBL/GenBank/DDBJ whole genome shotgun (WGS) entry which is preliminary data.</text>
</comment>
<dbReference type="PROSITE" id="PS00552">
    <property type="entry name" value="HTH_MERR_1"/>
    <property type="match status" value="1"/>
</dbReference>
<dbReference type="Pfam" id="PF13411">
    <property type="entry name" value="MerR_1"/>
    <property type="match status" value="1"/>
</dbReference>
<dbReference type="SUPFAM" id="SSF46955">
    <property type="entry name" value="Putative DNA-binding domain"/>
    <property type="match status" value="1"/>
</dbReference>
<dbReference type="AlphaFoldDB" id="A0A7W6A024"/>
<organism evidence="6 7">
    <name type="scientific">Brevundimonas mediterranea</name>
    <dbReference type="NCBI Taxonomy" id="74329"/>
    <lineage>
        <taxon>Bacteria</taxon>
        <taxon>Pseudomonadati</taxon>
        <taxon>Pseudomonadota</taxon>
        <taxon>Alphaproteobacteria</taxon>
        <taxon>Caulobacterales</taxon>
        <taxon>Caulobacteraceae</taxon>
        <taxon>Brevundimonas</taxon>
    </lineage>
</organism>
<dbReference type="Proteomes" id="UP000532936">
    <property type="component" value="Unassembled WGS sequence"/>
</dbReference>
<dbReference type="PRINTS" id="PR00040">
    <property type="entry name" value="HTHMERR"/>
</dbReference>
<dbReference type="InterPro" id="IPR012925">
    <property type="entry name" value="TipAS_dom"/>
</dbReference>
<sequence length="263" mass="29661">MRNAANSRTHTVSQLARMSGVSVRTLHHYDQIGLLKPAVVGENGYRHYGREELLRLQQILLHREFGMALCDIRTLLDRADFDRLDALREQRRRVDAEAERYRRLALTIDRAIAEMEGRTDMAEEQIYAGFDPKKQADYEAWIIDKYGEAARPHIERGRRTVAAMSGEERAAYMAEVEELEADFGRAMGDGLAAEDARLDPLLARHHAWLARSWASPPAGAAYAGLADLYLSHPDFVARYEAIRPGLANWLATAIRAYAGRALA</sequence>
<dbReference type="EMBL" id="JACIDA010000001">
    <property type="protein sequence ID" value="MBB3870736.1"/>
    <property type="molecule type" value="Genomic_DNA"/>
</dbReference>
<evidence type="ECO:0000313" key="7">
    <source>
        <dbReference type="Proteomes" id="UP000532936"/>
    </source>
</evidence>
<dbReference type="GO" id="GO:0003677">
    <property type="term" value="F:DNA binding"/>
    <property type="evidence" value="ECO:0007669"/>
    <property type="project" value="UniProtKB-KW"/>
</dbReference>
<evidence type="ECO:0000256" key="1">
    <source>
        <dbReference type="ARBA" id="ARBA00023015"/>
    </source>
</evidence>
<dbReference type="SUPFAM" id="SSF89082">
    <property type="entry name" value="Antibiotic binding domain of TipA-like multidrug resistance regulators"/>
    <property type="match status" value="1"/>
</dbReference>
<accession>A0A7W6A024</accession>
<keyword evidence="3" id="KW-0010">Activator</keyword>
<dbReference type="InterPro" id="IPR000551">
    <property type="entry name" value="MerR-type_HTH_dom"/>
</dbReference>
<dbReference type="Pfam" id="PF07739">
    <property type="entry name" value="TipAS"/>
    <property type="match status" value="1"/>
</dbReference>
<name>A0A7W6A024_9CAUL</name>